<dbReference type="EMBL" id="PKPP01007887">
    <property type="protein sequence ID" value="PWA52169.1"/>
    <property type="molecule type" value="Genomic_DNA"/>
</dbReference>
<dbReference type="SUPFAM" id="SSF51735">
    <property type="entry name" value="NAD(P)-binding Rossmann-fold domains"/>
    <property type="match status" value="1"/>
</dbReference>
<dbReference type="Gene3D" id="3.40.50.720">
    <property type="entry name" value="NAD(P)-binding Rossmann-like Domain"/>
    <property type="match status" value="1"/>
</dbReference>
<reference evidence="4 5" key="1">
    <citation type="journal article" date="2018" name="Mol. Plant">
        <title>The genome of Artemisia annua provides insight into the evolution of Asteraceae family and artemisinin biosynthesis.</title>
        <authorList>
            <person name="Shen Q."/>
            <person name="Zhang L."/>
            <person name="Liao Z."/>
            <person name="Wang S."/>
            <person name="Yan T."/>
            <person name="Shi P."/>
            <person name="Liu M."/>
            <person name="Fu X."/>
            <person name="Pan Q."/>
            <person name="Wang Y."/>
            <person name="Lv Z."/>
            <person name="Lu X."/>
            <person name="Zhang F."/>
            <person name="Jiang W."/>
            <person name="Ma Y."/>
            <person name="Chen M."/>
            <person name="Hao X."/>
            <person name="Li L."/>
            <person name="Tang Y."/>
            <person name="Lv G."/>
            <person name="Zhou Y."/>
            <person name="Sun X."/>
            <person name="Brodelius P.E."/>
            <person name="Rose J.K.C."/>
            <person name="Tang K."/>
        </authorList>
    </citation>
    <scope>NUCLEOTIDE SEQUENCE [LARGE SCALE GENOMIC DNA]</scope>
    <source>
        <strain evidence="5">cv. Huhao1</strain>
        <tissue evidence="4">Leaf</tissue>
    </source>
</reference>
<dbReference type="InterPro" id="IPR050425">
    <property type="entry name" value="NAD(P)_dehydrat-like"/>
</dbReference>
<dbReference type="Pfam" id="PF00188">
    <property type="entry name" value="CAP"/>
    <property type="match status" value="1"/>
</dbReference>
<dbReference type="AlphaFoldDB" id="A0A2U1LT49"/>
<dbReference type="InterPro" id="IPR001509">
    <property type="entry name" value="Epimerase_deHydtase"/>
</dbReference>
<proteinExistence type="predicted"/>
<keyword evidence="1" id="KW-0521">NADP</keyword>
<comment type="caution">
    <text evidence="4">The sequence shown here is derived from an EMBL/GenBank/DDBJ whole genome shotgun (WGS) entry which is preliminary data.</text>
</comment>
<dbReference type="InterPro" id="IPR036291">
    <property type="entry name" value="NAD(P)-bd_dom_sf"/>
</dbReference>
<dbReference type="InterPro" id="IPR035940">
    <property type="entry name" value="CAP_sf"/>
</dbReference>
<keyword evidence="5" id="KW-1185">Reference proteome</keyword>
<evidence type="ECO:0000313" key="4">
    <source>
        <dbReference type="EMBL" id="PWA52169.1"/>
    </source>
</evidence>
<feature type="domain" description="SCP" evidence="3">
    <location>
        <begin position="45"/>
        <end position="190"/>
    </location>
</feature>
<dbReference type="FunFam" id="3.40.50.720:FF:000219">
    <property type="entry name" value="Cinnamoyl-CoA reductase 1"/>
    <property type="match status" value="1"/>
</dbReference>
<dbReference type="STRING" id="35608.A0A2U1LT49"/>
<dbReference type="OrthoDB" id="2735536at2759"/>
<gene>
    <name evidence="4" type="ORF">CTI12_AA339110</name>
</gene>
<accession>A0A2U1LT49</accession>
<name>A0A2U1LT49_ARTAN</name>
<dbReference type="InterPro" id="IPR014044">
    <property type="entry name" value="CAP_dom"/>
</dbReference>
<dbReference type="SUPFAM" id="SSF55797">
    <property type="entry name" value="PR-1-like"/>
    <property type="match status" value="1"/>
</dbReference>
<dbReference type="CDD" id="cd08958">
    <property type="entry name" value="FR_SDR_e"/>
    <property type="match status" value="1"/>
</dbReference>
<dbReference type="GO" id="GO:0016616">
    <property type="term" value="F:oxidoreductase activity, acting on the CH-OH group of donors, NAD or NADP as acceptor"/>
    <property type="evidence" value="ECO:0007669"/>
    <property type="project" value="TreeGrafter"/>
</dbReference>
<evidence type="ECO:0000313" key="5">
    <source>
        <dbReference type="Proteomes" id="UP000245207"/>
    </source>
</evidence>
<dbReference type="PANTHER" id="PTHR10366:SF295">
    <property type="entry name" value="NAD(P)-BINDING ROSSMANN-FOLD SUPERFAMILY PROTEIN"/>
    <property type="match status" value="1"/>
</dbReference>
<dbReference type="PROSITE" id="PS51257">
    <property type="entry name" value="PROKAR_LIPOPROTEIN"/>
    <property type="match status" value="1"/>
</dbReference>
<dbReference type="CDD" id="cd05381">
    <property type="entry name" value="CAP_PR-1"/>
    <property type="match status" value="1"/>
</dbReference>
<evidence type="ECO:0000256" key="2">
    <source>
        <dbReference type="ARBA" id="ARBA00023002"/>
    </source>
</evidence>
<dbReference type="PANTHER" id="PTHR10366">
    <property type="entry name" value="NAD DEPENDENT EPIMERASE/DEHYDRATASE"/>
    <property type="match status" value="1"/>
</dbReference>
<keyword evidence="2" id="KW-0560">Oxidoreductase</keyword>
<evidence type="ECO:0000256" key="1">
    <source>
        <dbReference type="ARBA" id="ARBA00022857"/>
    </source>
</evidence>
<sequence>MERCMCKIANDDDEIIMMIKSLAIFLVTISCLTHNSLGVVPHHQDVDSQFLTTHNEARAQVGVQPLKWNTTLAGYARGYAYNMLGDCDMRHSDGPFGENLAEGYGDQFTARDAVTMWVGEKQYYDYYSNSCVGDECHHYTQVVWRDTVYLGCAKLKCLNGWCIVLMASTNSSVHKNEPVCITGANGFIGSWLVQTLLDHGYTTIHATIYPGSSTSHLHALPGASQATLVFHEADLLDAQAISKAVEGCSGVFHVASPCSLEDPLDPQKELLDPAVKGTLNVLEAAKRFGVRRVVLTSSISAMVPNPSWDDGKVLDESSWTDIDYCKSRQVNSISSFTKWYPVSKILAEKSAWEFAEKNGLDVVTILPSTCLGRLLQPTLNASCAVLQQLLQGSRNTQEYHWLGAVHVKDVAKAQVHLFETPSASGRYLCTNGIYQFGEFAHRVSRLFPEFDVHRFEGETQPGMVSCEDAAKRLIDMGMVFTPVEDVIKETVESLKSKRLLVS</sequence>
<dbReference type="Pfam" id="PF01370">
    <property type="entry name" value="Epimerase"/>
    <property type="match status" value="1"/>
</dbReference>
<dbReference type="Proteomes" id="UP000245207">
    <property type="component" value="Unassembled WGS sequence"/>
</dbReference>
<dbReference type="Gene3D" id="3.40.33.10">
    <property type="entry name" value="CAP"/>
    <property type="match status" value="1"/>
</dbReference>
<organism evidence="4 5">
    <name type="scientific">Artemisia annua</name>
    <name type="common">Sweet wormwood</name>
    <dbReference type="NCBI Taxonomy" id="35608"/>
    <lineage>
        <taxon>Eukaryota</taxon>
        <taxon>Viridiplantae</taxon>
        <taxon>Streptophyta</taxon>
        <taxon>Embryophyta</taxon>
        <taxon>Tracheophyta</taxon>
        <taxon>Spermatophyta</taxon>
        <taxon>Magnoliopsida</taxon>
        <taxon>eudicotyledons</taxon>
        <taxon>Gunneridae</taxon>
        <taxon>Pentapetalae</taxon>
        <taxon>asterids</taxon>
        <taxon>campanulids</taxon>
        <taxon>Asterales</taxon>
        <taxon>Asteraceae</taxon>
        <taxon>Asteroideae</taxon>
        <taxon>Anthemideae</taxon>
        <taxon>Artemisiinae</taxon>
        <taxon>Artemisia</taxon>
    </lineage>
</organism>
<dbReference type="PRINTS" id="PR00837">
    <property type="entry name" value="V5TPXLIKE"/>
</dbReference>
<evidence type="ECO:0000259" key="3">
    <source>
        <dbReference type="SMART" id="SM00198"/>
    </source>
</evidence>
<dbReference type="SMART" id="SM00198">
    <property type="entry name" value="SCP"/>
    <property type="match status" value="1"/>
</dbReference>
<dbReference type="InterPro" id="IPR001283">
    <property type="entry name" value="CRISP-related"/>
</dbReference>
<protein>
    <submittedName>
        <fullName evidence="4">Cinnamoyl-CoA reductase 1</fullName>
    </submittedName>
</protein>
<dbReference type="FunFam" id="3.40.33.10:FF:000004">
    <property type="entry name" value="CAP, cysteine-rich secretory protein, antigen 5"/>
    <property type="match status" value="1"/>
</dbReference>